<name>A0A010Z156_9ACTN</name>
<evidence type="ECO:0000313" key="3">
    <source>
        <dbReference type="Proteomes" id="UP000021053"/>
    </source>
</evidence>
<keyword evidence="3" id="KW-1185">Reference proteome</keyword>
<dbReference type="EMBL" id="JFBT01000001">
    <property type="protein sequence ID" value="EXG81163.1"/>
    <property type="molecule type" value="Genomic_DNA"/>
</dbReference>
<dbReference type="OrthoDB" id="9814966at2"/>
<dbReference type="InterPro" id="IPR029058">
    <property type="entry name" value="AB_hydrolase_fold"/>
</dbReference>
<dbReference type="GO" id="GO:0006355">
    <property type="term" value="P:regulation of DNA-templated transcription"/>
    <property type="evidence" value="ECO:0007669"/>
    <property type="project" value="InterPro"/>
</dbReference>
<dbReference type="AlphaFoldDB" id="A0A010Z156"/>
<gene>
    <name evidence="2" type="ORF">CryarDRAFT_2270</name>
</gene>
<dbReference type="GO" id="GO:0003824">
    <property type="term" value="F:catalytic activity"/>
    <property type="evidence" value="ECO:0007669"/>
    <property type="project" value="UniProtKB-ARBA"/>
</dbReference>
<dbReference type="CDD" id="cd06170">
    <property type="entry name" value="LuxR_C_like"/>
    <property type="match status" value="1"/>
</dbReference>
<dbReference type="InterPro" id="IPR052897">
    <property type="entry name" value="Sec-Metab_Biosynth_Hydrolase"/>
</dbReference>
<feature type="domain" description="HTH luxR-type" evidence="1">
    <location>
        <begin position="22"/>
        <end position="85"/>
    </location>
</feature>
<protein>
    <submittedName>
        <fullName evidence="2">DNA-binding protein with HTH domain</fullName>
    </submittedName>
</protein>
<dbReference type="InterPro" id="IPR016032">
    <property type="entry name" value="Sig_transdc_resp-reg_C-effctor"/>
</dbReference>
<dbReference type="GO" id="GO:0003677">
    <property type="term" value="F:DNA binding"/>
    <property type="evidence" value="ECO:0007669"/>
    <property type="project" value="UniProtKB-KW"/>
</dbReference>
<keyword evidence="2" id="KW-0238">DNA-binding</keyword>
<dbReference type="InterPro" id="IPR036388">
    <property type="entry name" value="WH-like_DNA-bd_sf"/>
</dbReference>
<dbReference type="SMART" id="SM00421">
    <property type="entry name" value="HTH_LUXR"/>
    <property type="match status" value="1"/>
</dbReference>
<organism evidence="2 3">
    <name type="scientific">Cryptosporangium arvum DSM 44712</name>
    <dbReference type="NCBI Taxonomy" id="927661"/>
    <lineage>
        <taxon>Bacteria</taxon>
        <taxon>Bacillati</taxon>
        <taxon>Actinomycetota</taxon>
        <taxon>Actinomycetes</taxon>
        <taxon>Cryptosporangiales</taxon>
        <taxon>Cryptosporangiaceae</taxon>
        <taxon>Cryptosporangium</taxon>
    </lineage>
</organism>
<evidence type="ECO:0000259" key="1">
    <source>
        <dbReference type="PROSITE" id="PS50043"/>
    </source>
</evidence>
<accession>A0A010Z156</accession>
<dbReference type="PANTHER" id="PTHR37017:SF11">
    <property type="entry name" value="ESTERASE_LIPASE_THIOESTERASE DOMAIN-CONTAINING PROTEIN"/>
    <property type="match status" value="1"/>
</dbReference>
<dbReference type="PATRIC" id="fig|927661.3.peg.2236"/>
<proteinExistence type="predicted"/>
<dbReference type="PROSITE" id="PS50043">
    <property type="entry name" value="HTH_LUXR_2"/>
    <property type="match status" value="1"/>
</dbReference>
<dbReference type="Gene3D" id="1.10.10.10">
    <property type="entry name" value="Winged helix-like DNA-binding domain superfamily/Winged helix DNA-binding domain"/>
    <property type="match status" value="1"/>
</dbReference>
<dbReference type="InterPro" id="IPR000792">
    <property type="entry name" value="Tscrpt_reg_LuxR_C"/>
</dbReference>
<dbReference type="Gene3D" id="3.40.50.1820">
    <property type="entry name" value="alpha/beta hydrolase"/>
    <property type="match status" value="1"/>
</dbReference>
<evidence type="ECO:0000313" key="2">
    <source>
        <dbReference type="EMBL" id="EXG81163.1"/>
    </source>
</evidence>
<reference evidence="2 3" key="1">
    <citation type="submission" date="2013-07" db="EMBL/GenBank/DDBJ databases">
        <authorList>
            <consortium name="DOE Joint Genome Institute"/>
            <person name="Eisen J."/>
            <person name="Huntemann M."/>
            <person name="Han J."/>
            <person name="Chen A."/>
            <person name="Kyrpides N."/>
            <person name="Mavromatis K."/>
            <person name="Markowitz V."/>
            <person name="Palaniappan K."/>
            <person name="Ivanova N."/>
            <person name="Schaumberg A."/>
            <person name="Pati A."/>
            <person name="Liolios K."/>
            <person name="Nordberg H.P."/>
            <person name="Cantor M.N."/>
            <person name="Hua S.X."/>
            <person name="Woyke T."/>
        </authorList>
    </citation>
    <scope>NUCLEOTIDE SEQUENCE [LARGE SCALE GENOMIC DNA]</scope>
    <source>
        <strain evidence="2 3">DSM 44712</strain>
    </source>
</reference>
<dbReference type="InterPro" id="IPR000073">
    <property type="entry name" value="AB_hydrolase_1"/>
</dbReference>
<dbReference type="HOGENOM" id="CLU_046066_2_1_11"/>
<dbReference type="SUPFAM" id="SSF53474">
    <property type="entry name" value="alpha/beta-Hydrolases"/>
    <property type="match status" value="1"/>
</dbReference>
<dbReference type="PRINTS" id="PR00038">
    <property type="entry name" value="HTHLUXR"/>
</dbReference>
<dbReference type="Proteomes" id="UP000021053">
    <property type="component" value="Unassembled WGS sequence"/>
</dbReference>
<dbReference type="Pfam" id="PF12697">
    <property type="entry name" value="Abhydrolase_6"/>
    <property type="match status" value="1"/>
</dbReference>
<dbReference type="Pfam" id="PF00196">
    <property type="entry name" value="GerE"/>
    <property type="match status" value="1"/>
</dbReference>
<dbReference type="PANTHER" id="PTHR37017">
    <property type="entry name" value="AB HYDROLASE-1 DOMAIN-CONTAINING PROTEIN-RELATED"/>
    <property type="match status" value="1"/>
</dbReference>
<sequence>MLARGARHSRDHPGFASRAARDDVWAPALTPQEAEIAALASEGLSHPEIGARLFITRRTVRYALRKVVAKLGITRRFTNRSPLRDPLRYPSAPPTGVLMIRNVVLVHGAWADGSGWRAVHDLLTADGYSVSVVQHPTVSLADDAAITRRVLDQQDGPTVLVGHSYGGAVITEAGTHEKVAALVYVAAFAPDQGESVNTLIADPPPGAPTPPILPPVDGFLLLDREKFPAAFAADLPADDARFLADSQLPWGLEAVGGPITEPAWRSTPSWYLVAGDDHMIPPVAQRAMSERIGATVTEVASSHAVYVSHPESVVALVRAAAGA</sequence>
<dbReference type="SUPFAM" id="SSF46894">
    <property type="entry name" value="C-terminal effector domain of the bipartite response regulators"/>
    <property type="match status" value="1"/>
</dbReference>
<comment type="caution">
    <text evidence="2">The sequence shown here is derived from an EMBL/GenBank/DDBJ whole genome shotgun (WGS) entry which is preliminary data.</text>
</comment>